<feature type="region of interest" description="Disordered" evidence="1">
    <location>
        <begin position="1"/>
        <end position="27"/>
    </location>
</feature>
<keyword evidence="3" id="KW-1185">Reference proteome</keyword>
<evidence type="ECO:0000256" key="1">
    <source>
        <dbReference type="SAM" id="MobiDB-lite"/>
    </source>
</evidence>
<dbReference type="AlphaFoldDB" id="A0A822ZBU4"/>
<dbReference type="Proteomes" id="UP000607653">
    <property type="component" value="Unassembled WGS sequence"/>
</dbReference>
<comment type="caution">
    <text evidence="2">The sequence shown here is derived from an EMBL/GenBank/DDBJ whole genome shotgun (WGS) entry which is preliminary data.</text>
</comment>
<evidence type="ECO:0000313" key="3">
    <source>
        <dbReference type="Proteomes" id="UP000607653"/>
    </source>
</evidence>
<evidence type="ECO:0000313" key="2">
    <source>
        <dbReference type="EMBL" id="DAD39008.1"/>
    </source>
</evidence>
<organism evidence="2 3">
    <name type="scientific">Nelumbo nucifera</name>
    <name type="common">Sacred lotus</name>
    <dbReference type="NCBI Taxonomy" id="4432"/>
    <lineage>
        <taxon>Eukaryota</taxon>
        <taxon>Viridiplantae</taxon>
        <taxon>Streptophyta</taxon>
        <taxon>Embryophyta</taxon>
        <taxon>Tracheophyta</taxon>
        <taxon>Spermatophyta</taxon>
        <taxon>Magnoliopsida</taxon>
        <taxon>Proteales</taxon>
        <taxon>Nelumbonaceae</taxon>
        <taxon>Nelumbo</taxon>
    </lineage>
</organism>
<proteinExistence type="predicted"/>
<dbReference type="EMBL" id="DUZY01000005">
    <property type="protein sequence ID" value="DAD39008.1"/>
    <property type="molecule type" value="Genomic_DNA"/>
</dbReference>
<accession>A0A822ZBU4</accession>
<reference evidence="2 3" key="1">
    <citation type="journal article" date="2020" name="Mol. Biol. Evol.">
        <title>Distinct Expression and Methylation Patterns for Genes with Different Fates following a Single Whole-Genome Duplication in Flowering Plants.</title>
        <authorList>
            <person name="Shi T."/>
            <person name="Rahmani R.S."/>
            <person name="Gugger P.F."/>
            <person name="Wang M."/>
            <person name="Li H."/>
            <person name="Zhang Y."/>
            <person name="Li Z."/>
            <person name="Wang Q."/>
            <person name="Van de Peer Y."/>
            <person name="Marchal K."/>
            <person name="Chen J."/>
        </authorList>
    </citation>
    <scope>NUCLEOTIDE SEQUENCE [LARGE SCALE GENOMIC DNA]</scope>
    <source>
        <tissue evidence="2">Leaf</tissue>
    </source>
</reference>
<sequence length="27" mass="3002">MRSGGKERRRKNDVGEAGEVGGKDRKE</sequence>
<gene>
    <name evidence="2" type="ORF">HUJ06_013331</name>
</gene>
<feature type="compositionally biased region" description="Basic and acidic residues" evidence="1">
    <location>
        <begin position="1"/>
        <end position="14"/>
    </location>
</feature>
<protein>
    <submittedName>
        <fullName evidence="2">Uncharacterized protein</fullName>
    </submittedName>
</protein>
<name>A0A822ZBU4_NELNU</name>